<name>A0A4P9ZE11_9ASCO</name>
<dbReference type="InterPro" id="IPR040200">
    <property type="entry name" value="Mug57-like"/>
</dbReference>
<evidence type="ECO:0000256" key="1">
    <source>
        <dbReference type="ARBA" id="ARBA00022729"/>
    </source>
</evidence>
<dbReference type="Pfam" id="PF02469">
    <property type="entry name" value="Fasciclin"/>
    <property type="match status" value="1"/>
</dbReference>
<dbReference type="Proteomes" id="UP000268321">
    <property type="component" value="Unassembled WGS sequence"/>
</dbReference>
<keyword evidence="5" id="KW-1185">Reference proteome</keyword>
<sequence length="234" mass="25318">MKVSSLAILIFASCIVAKNVVYLENLVSAKEQKRNAINVVHLEDLQDAAFEDSDGGVAKRTTTPDICARLGHAQRPIHPAPLLQSVLSQVVQLSIFARYVRDDDRVNEELAKPDTFTLFLAPSDQAISAFSSKVGLKPWEFPDPVVGDATDDTVTGRNIDSFVRAHMASGDPVITSPNTLSGVLLNQKLYVITKLDHGNTYTLEFDGKKVSVSSVYCAGNGLVFVIDSVLVSGK</sequence>
<dbReference type="Gene3D" id="2.30.180.10">
    <property type="entry name" value="FAS1 domain"/>
    <property type="match status" value="1"/>
</dbReference>
<protein>
    <recommendedName>
        <fullName evidence="3">FAS1 domain-containing protein</fullName>
    </recommendedName>
</protein>
<feature type="signal peptide" evidence="2">
    <location>
        <begin position="1"/>
        <end position="17"/>
    </location>
</feature>
<dbReference type="InterPro" id="IPR000782">
    <property type="entry name" value="FAS1_domain"/>
</dbReference>
<dbReference type="PANTHER" id="PTHR28156:SF1">
    <property type="entry name" value="FAS1 DOMAIN-CONTAINING PROTEIN YDR262W"/>
    <property type="match status" value="1"/>
</dbReference>
<keyword evidence="1 2" id="KW-0732">Signal</keyword>
<dbReference type="PROSITE" id="PS50213">
    <property type="entry name" value="FAS1"/>
    <property type="match status" value="1"/>
</dbReference>
<feature type="chain" id="PRO_5020310793" description="FAS1 domain-containing protein" evidence="2">
    <location>
        <begin position="18"/>
        <end position="234"/>
    </location>
</feature>
<feature type="domain" description="FAS1" evidence="3">
    <location>
        <begin position="80"/>
        <end position="230"/>
    </location>
</feature>
<dbReference type="AlphaFoldDB" id="A0A4P9ZE11"/>
<gene>
    <name evidence="4" type="ORF">METBISCDRAFT_27467</name>
</gene>
<evidence type="ECO:0000259" key="3">
    <source>
        <dbReference type="PROSITE" id="PS50213"/>
    </source>
</evidence>
<evidence type="ECO:0000313" key="4">
    <source>
        <dbReference type="EMBL" id="RKP30391.1"/>
    </source>
</evidence>
<organism evidence="4 5">
    <name type="scientific">Metschnikowia bicuspidata</name>
    <dbReference type="NCBI Taxonomy" id="27322"/>
    <lineage>
        <taxon>Eukaryota</taxon>
        <taxon>Fungi</taxon>
        <taxon>Dikarya</taxon>
        <taxon>Ascomycota</taxon>
        <taxon>Saccharomycotina</taxon>
        <taxon>Pichiomycetes</taxon>
        <taxon>Metschnikowiaceae</taxon>
        <taxon>Metschnikowia</taxon>
    </lineage>
</organism>
<evidence type="ECO:0000256" key="2">
    <source>
        <dbReference type="SAM" id="SignalP"/>
    </source>
</evidence>
<evidence type="ECO:0000313" key="5">
    <source>
        <dbReference type="Proteomes" id="UP000268321"/>
    </source>
</evidence>
<dbReference type="SUPFAM" id="SSF82153">
    <property type="entry name" value="FAS1 domain"/>
    <property type="match status" value="1"/>
</dbReference>
<dbReference type="OrthoDB" id="5551751at2759"/>
<accession>A0A4P9ZE11</accession>
<proteinExistence type="predicted"/>
<reference evidence="5" key="1">
    <citation type="journal article" date="2018" name="Nat. Microbiol.">
        <title>Leveraging single-cell genomics to expand the fungal tree of life.</title>
        <authorList>
            <person name="Ahrendt S.R."/>
            <person name="Quandt C.A."/>
            <person name="Ciobanu D."/>
            <person name="Clum A."/>
            <person name="Salamov A."/>
            <person name="Andreopoulos B."/>
            <person name="Cheng J.F."/>
            <person name="Woyke T."/>
            <person name="Pelin A."/>
            <person name="Henrissat B."/>
            <person name="Reynolds N.K."/>
            <person name="Benny G.L."/>
            <person name="Smith M.E."/>
            <person name="James T.Y."/>
            <person name="Grigoriev I.V."/>
        </authorList>
    </citation>
    <scope>NUCLEOTIDE SEQUENCE [LARGE SCALE GENOMIC DNA]</scope>
    <source>
        <strain evidence="5">Baker2002</strain>
    </source>
</reference>
<dbReference type="InterPro" id="IPR036378">
    <property type="entry name" value="FAS1_dom_sf"/>
</dbReference>
<dbReference type="PANTHER" id="PTHR28156">
    <property type="entry name" value="FAS1 DOMAIN-CONTAINING PROTEIN YDR262W"/>
    <property type="match status" value="1"/>
</dbReference>
<dbReference type="EMBL" id="ML004460">
    <property type="protein sequence ID" value="RKP30391.1"/>
    <property type="molecule type" value="Genomic_DNA"/>
</dbReference>